<reference evidence="3 4" key="1">
    <citation type="journal article" date="2014" name="Genome Announc.">
        <title>Complete Genome Sequence of Hyphomicrobium nitrativorans Strain NL23, a Denitrifying Bacterium Isolated from Biofilm of a Methanol-Fed Denitrification System Treating Seawater at the Montreal Biodome.</title>
        <authorList>
            <person name="Martineau C."/>
            <person name="Villeneuve C."/>
            <person name="Mauffrey F."/>
            <person name="Villemur R."/>
        </authorList>
    </citation>
    <scope>NUCLEOTIDE SEQUENCE [LARGE SCALE GENOMIC DNA]</scope>
    <source>
        <strain evidence="3">NL23</strain>
    </source>
</reference>
<dbReference type="Proteomes" id="UP000018542">
    <property type="component" value="Chromosome"/>
</dbReference>
<name>V5SGQ4_9HYPH</name>
<keyword evidence="4" id="KW-1185">Reference proteome</keyword>
<dbReference type="STRING" id="1029756.W911_06710"/>
<feature type="region of interest" description="Disordered" evidence="1">
    <location>
        <begin position="89"/>
        <end position="133"/>
    </location>
</feature>
<proteinExistence type="predicted"/>
<feature type="transmembrane region" description="Helical" evidence="2">
    <location>
        <begin position="12"/>
        <end position="38"/>
    </location>
</feature>
<accession>V5SGQ4</accession>
<keyword evidence="2" id="KW-1133">Transmembrane helix</keyword>
<evidence type="ECO:0000256" key="2">
    <source>
        <dbReference type="SAM" id="Phobius"/>
    </source>
</evidence>
<keyword evidence="2" id="KW-0812">Transmembrane</keyword>
<feature type="compositionally biased region" description="Low complexity" evidence="1">
    <location>
        <begin position="116"/>
        <end position="127"/>
    </location>
</feature>
<dbReference type="AlphaFoldDB" id="V5SGQ4"/>
<dbReference type="PATRIC" id="fig|1029756.8.peg.1406"/>
<sequence>MLDGVGGLGWSVIGFLLGALFWHFVGFWSFVSAVVLAGHPSGSVDRSRAEAPEIEASQTAAEISDAPLVMAWCTALQLDRKTGAISSGACGQDFSPSHGASVKQREDRAGTSNDGAAWAAPETPARALGPRRP</sequence>
<keyword evidence="2" id="KW-0472">Membrane</keyword>
<gene>
    <name evidence="3" type="ORF">W911_06710</name>
</gene>
<organism evidence="3 4">
    <name type="scientific">Hyphomicrobium nitrativorans NL23</name>
    <dbReference type="NCBI Taxonomy" id="1029756"/>
    <lineage>
        <taxon>Bacteria</taxon>
        <taxon>Pseudomonadati</taxon>
        <taxon>Pseudomonadota</taxon>
        <taxon>Alphaproteobacteria</taxon>
        <taxon>Hyphomicrobiales</taxon>
        <taxon>Hyphomicrobiaceae</taxon>
        <taxon>Hyphomicrobium</taxon>
    </lineage>
</organism>
<dbReference type="EMBL" id="CP006912">
    <property type="protein sequence ID" value="AHB50051.1"/>
    <property type="molecule type" value="Genomic_DNA"/>
</dbReference>
<protein>
    <submittedName>
        <fullName evidence="3">Uncharacterized protein</fullName>
    </submittedName>
</protein>
<dbReference type="HOGENOM" id="CLU_1903855_0_0_5"/>
<dbReference type="KEGG" id="hni:W911_06710"/>
<evidence type="ECO:0000256" key="1">
    <source>
        <dbReference type="SAM" id="MobiDB-lite"/>
    </source>
</evidence>
<evidence type="ECO:0000313" key="3">
    <source>
        <dbReference type="EMBL" id="AHB50051.1"/>
    </source>
</evidence>
<evidence type="ECO:0000313" key="4">
    <source>
        <dbReference type="Proteomes" id="UP000018542"/>
    </source>
</evidence>